<dbReference type="PANTHER" id="PTHR48020:SF12">
    <property type="entry name" value="PROTON MYO-INOSITOL COTRANSPORTER"/>
    <property type="match status" value="1"/>
</dbReference>
<feature type="transmembrane region" description="Helical" evidence="9">
    <location>
        <begin position="246"/>
        <end position="272"/>
    </location>
</feature>
<dbReference type="AlphaFoldDB" id="A0AAE1UTX6"/>
<feature type="transmembrane region" description="Helical" evidence="9">
    <location>
        <begin position="418"/>
        <end position="436"/>
    </location>
</feature>
<dbReference type="InterPro" id="IPR036259">
    <property type="entry name" value="MFS_trans_sf"/>
</dbReference>
<dbReference type="Proteomes" id="UP001291623">
    <property type="component" value="Unassembled WGS sequence"/>
</dbReference>
<evidence type="ECO:0000256" key="6">
    <source>
        <dbReference type="ARBA" id="ARBA00023136"/>
    </source>
</evidence>
<feature type="transmembrane region" description="Helical" evidence="9">
    <location>
        <begin position="40"/>
        <end position="62"/>
    </location>
</feature>
<feature type="transmembrane region" description="Helical" evidence="9">
    <location>
        <begin position="12"/>
        <end position="34"/>
    </location>
</feature>
<evidence type="ECO:0000256" key="9">
    <source>
        <dbReference type="SAM" id="Phobius"/>
    </source>
</evidence>
<dbReference type="GO" id="GO:0016324">
    <property type="term" value="C:apical plasma membrane"/>
    <property type="evidence" value="ECO:0007669"/>
    <property type="project" value="TreeGrafter"/>
</dbReference>
<evidence type="ECO:0000256" key="4">
    <source>
        <dbReference type="ARBA" id="ARBA00022692"/>
    </source>
</evidence>
<dbReference type="Pfam" id="PF00083">
    <property type="entry name" value="Sugar_tr"/>
    <property type="match status" value="1"/>
</dbReference>
<keyword evidence="6 9" id="KW-0472">Membrane</keyword>
<feature type="transmembrane region" description="Helical" evidence="9">
    <location>
        <begin position="349"/>
        <end position="373"/>
    </location>
</feature>
<reference evidence="11" key="1">
    <citation type="submission" date="2023-12" db="EMBL/GenBank/DDBJ databases">
        <title>Genome assembly of Anisodus tanguticus.</title>
        <authorList>
            <person name="Wang Y.-J."/>
        </authorList>
    </citation>
    <scope>NUCLEOTIDE SEQUENCE</scope>
    <source>
        <strain evidence="11">KB-2021</strain>
        <tissue evidence="11">Leaf</tissue>
    </source>
</reference>
<feature type="transmembrane region" description="Helical" evidence="9">
    <location>
        <begin position="162"/>
        <end position="183"/>
    </location>
</feature>
<evidence type="ECO:0000313" key="12">
    <source>
        <dbReference type="Proteomes" id="UP001291623"/>
    </source>
</evidence>
<dbReference type="EMBL" id="JAVYJV010000044">
    <property type="protein sequence ID" value="KAK4337255.1"/>
    <property type="molecule type" value="Genomic_DNA"/>
</dbReference>
<keyword evidence="4 9" id="KW-0812">Transmembrane</keyword>
<dbReference type="PROSITE" id="PS00216">
    <property type="entry name" value="SUGAR_TRANSPORT_1"/>
    <property type="match status" value="1"/>
</dbReference>
<keyword evidence="12" id="KW-1185">Reference proteome</keyword>
<feature type="transmembrane region" description="Helical" evidence="9">
    <location>
        <begin position="100"/>
        <end position="121"/>
    </location>
</feature>
<evidence type="ECO:0000256" key="7">
    <source>
        <dbReference type="ARBA" id="ARBA00044504"/>
    </source>
</evidence>
<dbReference type="InterPro" id="IPR005828">
    <property type="entry name" value="MFS_sugar_transport-like"/>
</dbReference>
<organism evidence="11 12">
    <name type="scientific">Anisodus tanguticus</name>
    <dbReference type="NCBI Taxonomy" id="243964"/>
    <lineage>
        <taxon>Eukaryota</taxon>
        <taxon>Viridiplantae</taxon>
        <taxon>Streptophyta</taxon>
        <taxon>Embryophyta</taxon>
        <taxon>Tracheophyta</taxon>
        <taxon>Spermatophyta</taxon>
        <taxon>Magnoliopsida</taxon>
        <taxon>eudicotyledons</taxon>
        <taxon>Gunneridae</taxon>
        <taxon>Pentapetalae</taxon>
        <taxon>asterids</taxon>
        <taxon>lamiids</taxon>
        <taxon>Solanales</taxon>
        <taxon>Solanaceae</taxon>
        <taxon>Solanoideae</taxon>
        <taxon>Hyoscyameae</taxon>
        <taxon>Anisodus</taxon>
    </lineage>
</organism>
<evidence type="ECO:0000256" key="8">
    <source>
        <dbReference type="RuleBase" id="RU003346"/>
    </source>
</evidence>
<comment type="similarity">
    <text evidence="2 8">Belongs to the major facilitator superfamily. Sugar transporter (TC 2.A.1.1) family.</text>
</comment>
<evidence type="ECO:0000256" key="2">
    <source>
        <dbReference type="ARBA" id="ARBA00010992"/>
    </source>
</evidence>
<evidence type="ECO:0000256" key="1">
    <source>
        <dbReference type="ARBA" id="ARBA00004141"/>
    </source>
</evidence>
<dbReference type="InterPro" id="IPR050814">
    <property type="entry name" value="Myo-inositol_Transporter"/>
</dbReference>
<comment type="subcellular location">
    <subcellularLocation>
        <location evidence="1">Membrane</location>
        <topology evidence="1">Multi-pass membrane protein</topology>
    </subcellularLocation>
</comment>
<dbReference type="PROSITE" id="PS50850">
    <property type="entry name" value="MFS"/>
    <property type="match status" value="1"/>
</dbReference>
<keyword evidence="3 8" id="KW-0813">Transport</keyword>
<feature type="domain" description="Major facilitator superfamily (MFS) profile" evidence="10">
    <location>
        <begin position="9"/>
        <end position="440"/>
    </location>
</feature>
<evidence type="ECO:0000259" key="10">
    <source>
        <dbReference type="PROSITE" id="PS50850"/>
    </source>
</evidence>
<feature type="transmembrane region" description="Helical" evidence="9">
    <location>
        <begin position="317"/>
        <end position="337"/>
    </location>
</feature>
<feature type="transmembrane region" description="Helical" evidence="9">
    <location>
        <begin position="133"/>
        <end position="156"/>
    </location>
</feature>
<keyword evidence="5 9" id="KW-1133">Transmembrane helix</keyword>
<feature type="transmembrane region" description="Helical" evidence="9">
    <location>
        <begin position="74"/>
        <end position="94"/>
    </location>
</feature>
<dbReference type="GO" id="GO:0005366">
    <property type="term" value="F:myo-inositol:proton symporter activity"/>
    <property type="evidence" value="ECO:0007669"/>
    <property type="project" value="TreeGrafter"/>
</dbReference>
<dbReference type="PRINTS" id="PR00171">
    <property type="entry name" value="SUGRTRNSPORT"/>
</dbReference>
<dbReference type="NCBIfam" id="TIGR00879">
    <property type="entry name" value="SP"/>
    <property type="match status" value="1"/>
</dbReference>
<dbReference type="SUPFAM" id="SSF103473">
    <property type="entry name" value="MFS general substrate transporter"/>
    <property type="match status" value="1"/>
</dbReference>
<sequence>MINYFTVKLCSLTAMTGFLFGYDTGIISGSMIFIKDEMELSTFWIELIVSCTVGFAWLSAWSSAFISDKIGRKSMIILTSILFMIASLVMGLAPDKNILLLGRAIAGCAVGLGSIYAPIYIAELAPKKHRGSLVTFNSAFITFGLFASTLLASFFSYLPSHIGWRLGFASLPSFLQMVGFYFMPESPRWLCILGKYDEALEIMIKIYGDIDIAKENVKVETTITKQLNESYFVKLKKVFNNKETRYALIIGCSLHMAQQWCGINTIMYYGAIIIQMSGVLSKRISIWFTVVVAVTNALTSLIGLFIIDKVTRRKLTLISMVGIVICLALMGIIFTKIQKTEYCPNENGYLVLIVLCLFLFCFEFGIGPMAWGINSEIYPMWARSVSVSFAASFNWLNNMIVSFTFLTISEYISMQNTFYLYMLISTFFTFIFYFYLPETKHKSMEDSLIFRH</sequence>
<feature type="transmembrane region" description="Helical" evidence="9">
    <location>
        <begin position="284"/>
        <end position="305"/>
    </location>
</feature>
<comment type="caution">
    <text evidence="11">The sequence shown here is derived from an EMBL/GenBank/DDBJ whole genome shotgun (WGS) entry which is preliminary data.</text>
</comment>
<name>A0AAE1UTX6_9SOLA</name>
<evidence type="ECO:0000256" key="3">
    <source>
        <dbReference type="ARBA" id="ARBA00022448"/>
    </source>
</evidence>
<proteinExistence type="inferred from homology"/>
<dbReference type="InterPro" id="IPR020846">
    <property type="entry name" value="MFS_dom"/>
</dbReference>
<dbReference type="PANTHER" id="PTHR48020">
    <property type="entry name" value="PROTON MYO-INOSITOL COTRANSPORTER"/>
    <property type="match status" value="1"/>
</dbReference>
<gene>
    <name evidence="11" type="ORF">RND71_043724</name>
</gene>
<evidence type="ECO:0000313" key="11">
    <source>
        <dbReference type="EMBL" id="KAK4337255.1"/>
    </source>
</evidence>
<accession>A0AAE1UTX6</accession>
<protein>
    <recommendedName>
        <fullName evidence="10">Major facilitator superfamily (MFS) profile domain-containing protein</fullName>
    </recommendedName>
</protein>
<dbReference type="Gene3D" id="1.20.1250.20">
    <property type="entry name" value="MFS general substrate transporter like domains"/>
    <property type="match status" value="1"/>
</dbReference>
<evidence type="ECO:0000256" key="5">
    <source>
        <dbReference type="ARBA" id="ARBA00022989"/>
    </source>
</evidence>
<feature type="transmembrane region" description="Helical" evidence="9">
    <location>
        <begin position="385"/>
        <end position="406"/>
    </location>
</feature>
<dbReference type="InterPro" id="IPR005829">
    <property type="entry name" value="Sugar_transporter_CS"/>
</dbReference>
<comment type="similarity">
    <text evidence="7">Belongs to the major facilitator superfamily. Phosphate:H(+) symporter (TC 2.A.1.9) family.</text>
</comment>
<dbReference type="InterPro" id="IPR003663">
    <property type="entry name" value="Sugar/inositol_transpt"/>
</dbReference>